<dbReference type="AlphaFoldDB" id="A0A919DR42"/>
<evidence type="ECO:0000313" key="5">
    <source>
        <dbReference type="Proteomes" id="UP000641386"/>
    </source>
</evidence>
<dbReference type="PROSITE" id="PS50801">
    <property type="entry name" value="STAS"/>
    <property type="match status" value="1"/>
</dbReference>
<evidence type="ECO:0000256" key="1">
    <source>
        <dbReference type="ARBA" id="ARBA00009013"/>
    </source>
</evidence>
<comment type="similarity">
    <text evidence="1 2">Belongs to the anti-sigma-factor antagonist family.</text>
</comment>
<dbReference type="RefSeq" id="WP_051844548.1">
    <property type="nucleotide sequence ID" value="NZ_BNBC01000008.1"/>
</dbReference>
<reference evidence="4" key="1">
    <citation type="journal article" date="2014" name="Int. J. Syst. Evol. Microbiol.">
        <title>Complete genome sequence of Corynebacterium casei LMG S-19264T (=DSM 44701T), isolated from a smear-ripened cheese.</title>
        <authorList>
            <consortium name="US DOE Joint Genome Institute (JGI-PGF)"/>
            <person name="Walter F."/>
            <person name="Albersmeier A."/>
            <person name="Kalinowski J."/>
            <person name="Ruckert C."/>
        </authorList>
    </citation>
    <scope>NUCLEOTIDE SEQUENCE</scope>
    <source>
        <strain evidence="4">JCM 3302</strain>
    </source>
</reference>
<dbReference type="Proteomes" id="UP000641386">
    <property type="component" value="Unassembled WGS sequence"/>
</dbReference>
<dbReference type="PANTHER" id="PTHR33495">
    <property type="entry name" value="ANTI-SIGMA FACTOR ANTAGONIST TM_1081-RELATED-RELATED"/>
    <property type="match status" value="1"/>
</dbReference>
<accession>A0A919DR42</accession>
<reference evidence="4" key="2">
    <citation type="submission" date="2020-09" db="EMBL/GenBank/DDBJ databases">
        <authorList>
            <person name="Sun Q."/>
            <person name="Ohkuma M."/>
        </authorList>
    </citation>
    <scope>NUCLEOTIDE SEQUENCE</scope>
    <source>
        <strain evidence="4">JCM 3302</strain>
    </source>
</reference>
<gene>
    <name evidence="4" type="ORF">GCM10014715_22820</name>
</gene>
<dbReference type="CDD" id="cd07043">
    <property type="entry name" value="STAS_anti-anti-sigma_factors"/>
    <property type="match status" value="1"/>
</dbReference>
<proteinExistence type="inferred from homology"/>
<evidence type="ECO:0000313" key="4">
    <source>
        <dbReference type="EMBL" id="GHE68548.1"/>
    </source>
</evidence>
<dbReference type="PANTHER" id="PTHR33495:SF2">
    <property type="entry name" value="ANTI-SIGMA FACTOR ANTAGONIST TM_1081-RELATED"/>
    <property type="match status" value="1"/>
</dbReference>
<name>A0A919DR42_9ACTN</name>
<evidence type="ECO:0000259" key="3">
    <source>
        <dbReference type="PROSITE" id="PS50801"/>
    </source>
</evidence>
<dbReference type="SUPFAM" id="SSF52091">
    <property type="entry name" value="SpoIIaa-like"/>
    <property type="match status" value="1"/>
</dbReference>
<dbReference type="InterPro" id="IPR036513">
    <property type="entry name" value="STAS_dom_sf"/>
</dbReference>
<dbReference type="EMBL" id="BNBC01000008">
    <property type="protein sequence ID" value="GHE68548.1"/>
    <property type="molecule type" value="Genomic_DNA"/>
</dbReference>
<sequence length="127" mass="13842">MALFLASHWENGWAVMEIRGVLDTTTAEELRDFVAAVTAKHKHLLNLIADLSELTYTDAEALSPLVTAHTMLERDGGELRLICPEGRVERILEASGLARVLPVFPSLDAALAAGRPTGGDRKRRPAQ</sequence>
<dbReference type="Pfam" id="PF01740">
    <property type="entry name" value="STAS"/>
    <property type="match status" value="1"/>
</dbReference>
<evidence type="ECO:0000256" key="2">
    <source>
        <dbReference type="RuleBase" id="RU003749"/>
    </source>
</evidence>
<feature type="domain" description="STAS" evidence="3">
    <location>
        <begin position="11"/>
        <end position="114"/>
    </location>
</feature>
<protein>
    <recommendedName>
        <fullName evidence="2">Anti-sigma factor antagonist</fullName>
    </recommendedName>
</protein>
<dbReference type="NCBIfam" id="TIGR00377">
    <property type="entry name" value="ant_ant_sig"/>
    <property type="match status" value="1"/>
</dbReference>
<dbReference type="Gene3D" id="3.30.750.24">
    <property type="entry name" value="STAS domain"/>
    <property type="match status" value="1"/>
</dbReference>
<organism evidence="4 5">
    <name type="scientific">Streptomyces spiralis</name>
    <dbReference type="NCBI Taxonomy" id="66376"/>
    <lineage>
        <taxon>Bacteria</taxon>
        <taxon>Bacillati</taxon>
        <taxon>Actinomycetota</taxon>
        <taxon>Actinomycetes</taxon>
        <taxon>Kitasatosporales</taxon>
        <taxon>Streptomycetaceae</taxon>
        <taxon>Streptomyces</taxon>
    </lineage>
</organism>
<dbReference type="InterPro" id="IPR002645">
    <property type="entry name" value="STAS_dom"/>
</dbReference>
<dbReference type="GO" id="GO:0043856">
    <property type="term" value="F:anti-sigma factor antagonist activity"/>
    <property type="evidence" value="ECO:0007669"/>
    <property type="project" value="InterPro"/>
</dbReference>
<keyword evidence="5" id="KW-1185">Reference proteome</keyword>
<comment type="caution">
    <text evidence="4">The sequence shown here is derived from an EMBL/GenBank/DDBJ whole genome shotgun (WGS) entry which is preliminary data.</text>
</comment>
<dbReference type="InterPro" id="IPR003658">
    <property type="entry name" value="Anti-sigma_ant"/>
</dbReference>